<evidence type="ECO:0000313" key="3">
    <source>
        <dbReference type="Proteomes" id="UP001596447"/>
    </source>
</evidence>
<gene>
    <name evidence="2" type="ORF">ACFQJ9_09040</name>
</gene>
<dbReference type="AlphaFoldDB" id="A0ABD5Z3I2"/>
<comment type="caution">
    <text evidence="2">The sequence shown here is derived from an EMBL/GenBank/DDBJ whole genome shotgun (WGS) entry which is preliminary data.</text>
</comment>
<reference evidence="2 3" key="1">
    <citation type="journal article" date="2019" name="Int. J. Syst. Evol. Microbiol.">
        <title>The Global Catalogue of Microorganisms (GCM) 10K type strain sequencing project: providing services to taxonomists for standard genome sequencing and annotation.</title>
        <authorList>
            <consortium name="The Broad Institute Genomics Platform"/>
            <consortium name="The Broad Institute Genome Sequencing Center for Infectious Disease"/>
            <person name="Wu L."/>
            <person name="Ma J."/>
        </authorList>
    </citation>
    <scope>NUCLEOTIDE SEQUENCE [LARGE SCALE GENOMIC DNA]</scope>
    <source>
        <strain evidence="2 3">XZGYJ-43</strain>
    </source>
</reference>
<accession>A0ABD5Z3I2</accession>
<protein>
    <recommendedName>
        <fullName evidence="4">Halobacterial output domain-containing protein</fullName>
    </recommendedName>
</protein>
<organism evidence="2 3">
    <name type="scientific">Halospeciosus flavus</name>
    <dbReference type="NCBI Taxonomy" id="3032283"/>
    <lineage>
        <taxon>Archaea</taxon>
        <taxon>Methanobacteriati</taxon>
        <taxon>Methanobacteriota</taxon>
        <taxon>Stenosarchaea group</taxon>
        <taxon>Halobacteria</taxon>
        <taxon>Halobacteriales</taxon>
        <taxon>Halobacteriaceae</taxon>
        <taxon>Halospeciosus</taxon>
    </lineage>
</organism>
<feature type="region of interest" description="Disordered" evidence="1">
    <location>
        <begin position="1"/>
        <end position="25"/>
    </location>
</feature>
<dbReference type="Proteomes" id="UP001596447">
    <property type="component" value="Unassembled WGS sequence"/>
</dbReference>
<proteinExistence type="predicted"/>
<sequence length="113" mass="12366">MADQINIIDPITGEPVDVDRHPSNRVPVTALPEMTEAERRARLGDEMPGSTLPVVIRADFRADPVEGDQGTFTKIVEEDCPTCGYDRANFTYHTLAGVGYVECRACGDGIEEI</sequence>
<evidence type="ECO:0000256" key="1">
    <source>
        <dbReference type="SAM" id="MobiDB-lite"/>
    </source>
</evidence>
<name>A0ABD5Z3I2_9EURY</name>
<keyword evidence="3" id="KW-1185">Reference proteome</keyword>
<evidence type="ECO:0008006" key="4">
    <source>
        <dbReference type="Google" id="ProtNLM"/>
    </source>
</evidence>
<dbReference type="EMBL" id="JBHTAR010000011">
    <property type="protein sequence ID" value="MFC7199555.1"/>
    <property type="molecule type" value="Genomic_DNA"/>
</dbReference>
<evidence type="ECO:0000313" key="2">
    <source>
        <dbReference type="EMBL" id="MFC7199555.1"/>
    </source>
</evidence>
<dbReference type="RefSeq" id="WP_279529485.1">
    <property type="nucleotide sequence ID" value="NZ_CP122312.1"/>
</dbReference>